<evidence type="ECO:0000313" key="2">
    <source>
        <dbReference type="EMBL" id="SEL24487.1"/>
    </source>
</evidence>
<proteinExistence type="predicted"/>
<organism evidence="2 3">
    <name type="scientific">Roseovarius azorensis</name>
    <dbReference type="NCBI Taxonomy" id="1287727"/>
    <lineage>
        <taxon>Bacteria</taxon>
        <taxon>Pseudomonadati</taxon>
        <taxon>Pseudomonadota</taxon>
        <taxon>Alphaproteobacteria</taxon>
        <taxon>Rhodobacterales</taxon>
        <taxon>Roseobacteraceae</taxon>
        <taxon>Roseovarius</taxon>
    </lineage>
</organism>
<sequence length="55" mass="5671">MRVMNTIRVILLGGLIVTGVVVYLDRDNDLSSGPEAVTSLLPSPVSVTVLSGGTS</sequence>
<keyword evidence="1" id="KW-0812">Transmembrane</keyword>
<keyword evidence="1" id="KW-1133">Transmembrane helix</keyword>
<dbReference type="AlphaFoldDB" id="A0A1H7NNF0"/>
<gene>
    <name evidence="2" type="ORF">SAMN05443999_104180</name>
</gene>
<name>A0A1H7NNF0_9RHOB</name>
<feature type="transmembrane region" description="Helical" evidence="1">
    <location>
        <begin position="7"/>
        <end position="24"/>
    </location>
</feature>
<evidence type="ECO:0000256" key="1">
    <source>
        <dbReference type="SAM" id="Phobius"/>
    </source>
</evidence>
<dbReference type="Proteomes" id="UP000199582">
    <property type="component" value="Unassembled WGS sequence"/>
</dbReference>
<reference evidence="2 3" key="1">
    <citation type="submission" date="2016-10" db="EMBL/GenBank/DDBJ databases">
        <authorList>
            <person name="de Groot N.N."/>
        </authorList>
    </citation>
    <scope>NUCLEOTIDE SEQUENCE [LARGE SCALE GENOMIC DNA]</scope>
    <source>
        <strain evidence="2 3">DSM 100674</strain>
    </source>
</reference>
<accession>A0A1H7NNF0</accession>
<keyword evidence="1" id="KW-0472">Membrane</keyword>
<protein>
    <submittedName>
        <fullName evidence="2">Uncharacterized protein</fullName>
    </submittedName>
</protein>
<dbReference type="EMBL" id="FOAG01000004">
    <property type="protein sequence ID" value="SEL24487.1"/>
    <property type="molecule type" value="Genomic_DNA"/>
</dbReference>
<keyword evidence="3" id="KW-1185">Reference proteome</keyword>
<evidence type="ECO:0000313" key="3">
    <source>
        <dbReference type="Proteomes" id="UP000199582"/>
    </source>
</evidence>